<name>A0A265NGA7_9BACI</name>
<dbReference type="RefSeq" id="WP_094884140.1">
    <property type="nucleotide sequence ID" value="NZ_NPMS01000001.1"/>
</dbReference>
<dbReference type="PANTHER" id="PTHR30404:SF0">
    <property type="entry name" value="N-ACETYLMURAMOYL-L-ALANINE AMIDASE AMIC"/>
    <property type="match status" value="1"/>
</dbReference>
<evidence type="ECO:0000313" key="4">
    <source>
        <dbReference type="Proteomes" id="UP000216498"/>
    </source>
</evidence>
<organism evidence="3 4">
    <name type="scientific">Virgibacillus indicus</name>
    <dbReference type="NCBI Taxonomy" id="2024554"/>
    <lineage>
        <taxon>Bacteria</taxon>
        <taxon>Bacillati</taxon>
        <taxon>Bacillota</taxon>
        <taxon>Bacilli</taxon>
        <taxon>Bacillales</taxon>
        <taxon>Bacillaceae</taxon>
        <taxon>Virgibacillus</taxon>
    </lineage>
</organism>
<keyword evidence="4" id="KW-1185">Reference proteome</keyword>
<dbReference type="Gene3D" id="3.40.630.40">
    <property type="entry name" value="Zn-dependent exopeptidases"/>
    <property type="match status" value="1"/>
</dbReference>
<dbReference type="InterPro" id="IPR050695">
    <property type="entry name" value="N-acetylmuramoyl_amidase_3"/>
</dbReference>
<evidence type="ECO:0000313" key="3">
    <source>
        <dbReference type="EMBL" id="OZU90519.1"/>
    </source>
</evidence>
<dbReference type="GO" id="GO:0008745">
    <property type="term" value="F:N-acetylmuramoyl-L-alanine amidase activity"/>
    <property type="evidence" value="ECO:0007669"/>
    <property type="project" value="InterPro"/>
</dbReference>
<proteinExistence type="predicted"/>
<evidence type="ECO:0000256" key="1">
    <source>
        <dbReference type="ARBA" id="ARBA00022801"/>
    </source>
</evidence>
<dbReference type="PANTHER" id="PTHR30404">
    <property type="entry name" value="N-ACETYLMURAMOYL-L-ALANINE AMIDASE"/>
    <property type="match status" value="1"/>
</dbReference>
<dbReference type="AlphaFoldDB" id="A0A265NGA7"/>
<accession>A0A265NGA7</accession>
<dbReference type="GO" id="GO:0030288">
    <property type="term" value="C:outer membrane-bounded periplasmic space"/>
    <property type="evidence" value="ECO:0007669"/>
    <property type="project" value="TreeGrafter"/>
</dbReference>
<dbReference type="SUPFAM" id="SSF53187">
    <property type="entry name" value="Zn-dependent exopeptidases"/>
    <property type="match status" value="1"/>
</dbReference>
<sequence>MKPFLIIDPGHGGNDPGGGSNKLWMEKDLNLKISLYQYERYRQLGVPVMLTRRNDQTLTPSQRTKIIRESGAVYCHSNHINAGGGDGAEVIHSIYGGKKMAEAIAKGLKDSGQNIRRVFTRTLPGKSKQDYYYMNRETGSVVTNIIEYGFADSNRDDITQLSLYYKTYAEAVVKAFCEFAGYSYQIGKTNKLSPKKERKRYLHLPVSASSWRVYPLNAVPVKGNEKGYLNPRKFGGLRYEVIGSTQDHVYIIETRDFGKVQIYAHPKTNALLSEK</sequence>
<comment type="caution">
    <text evidence="3">The sequence shown here is derived from an EMBL/GenBank/DDBJ whole genome shotgun (WGS) entry which is preliminary data.</text>
</comment>
<reference evidence="3 4" key="1">
    <citation type="submission" date="2017-08" db="EMBL/GenBank/DDBJ databases">
        <title>Virgibacillus indicus sp. nov. and Virgibacillus profoundi sp. nov, two moderately halophilic bacteria isolated from marine sediment by using the Microfluidic Streak Plate.</title>
        <authorList>
            <person name="Xu B."/>
            <person name="Hu B."/>
            <person name="Wang J."/>
            <person name="Zhu Y."/>
            <person name="Huang L."/>
            <person name="Du W."/>
            <person name="Huang Y."/>
        </authorList>
    </citation>
    <scope>NUCLEOTIDE SEQUENCE [LARGE SCALE GENOMIC DNA]</scope>
    <source>
        <strain evidence="3 4">IO3-P2-C2</strain>
    </source>
</reference>
<dbReference type="OrthoDB" id="9763643at2"/>
<gene>
    <name evidence="3" type="ORF">CIL03_05065</name>
</gene>
<keyword evidence="1" id="KW-0378">Hydrolase</keyword>
<dbReference type="GO" id="GO:0009253">
    <property type="term" value="P:peptidoglycan catabolic process"/>
    <property type="evidence" value="ECO:0007669"/>
    <property type="project" value="InterPro"/>
</dbReference>
<feature type="domain" description="MurNAc-LAA" evidence="2">
    <location>
        <begin position="6"/>
        <end position="175"/>
    </location>
</feature>
<dbReference type="CDD" id="cd02696">
    <property type="entry name" value="MurNAc-LAA"/>
    <property type="match status" value="1"/>
</dbReference>
<dbReference type="InterPro" id="IPR002508">
    <property type="entry name" value="MurNAc-LAA_cat"/>
</dbReference>
<evidence type="ECO:0000259" key="2">
    <source>
        <dbReference type="Pfam" id="PF01520"/>
    </source>
</evidence>
<protein>
    <recommendedName>
        <fullName evidence="2">MurNAc-LAA domain-containing protein</fullName>
    </recommendedName>
</protein>
<dbReference type="Pfam" id="PF01520">
    <property type="entry name" value="Amidase_3"/>
    <property type="match status" value="1"/>
</dbReference>
<dbReference type="EMBL" id="NPMS01000001">
    <property type="protein sequence ID" value="OZU90519.1"/>
    <property type="molecule type" value="Genomic_DNA"/>
</dbReference>
<dbReference type="Proteomes" id="UP000216498">
    <property type="component" value="Unassembled WGS sequence"/>
</dbReference>